<dbReference type="EMBL" id="WHOB01000066">
    <property type="protein sequence ID" value="NOU81563.1"/>
    <property type="molecule type" value="Genomic_DNA"/>
</dbReference>
<dbReference type="SUPFAM" id="SSF46955">
    <property type="entry name" value="Putative DNA-binding domain"/>
    <property type="match status" value="1"/>
</dbReference>
<evidence type="ECO:0000259" key="1">
    <source>
        <dbReference type="Pfam" id="PF13411"/>
    </source>
</evidence>
<protein>
    <submittedName>
        <fullName evidence="2">MerR family transcriptional regulator</fullName>
    </submittedName>
</protein>
<comment type="caution">
    <text evidence="2">The sequence shown here is derived from an EMBL/GenBank/DDBJ whole genome shotgun (WGS) entry which is preliminary data.</text>
</comment>
<name>A0ABX1YNZ6_9BACL</name>
<evidence type="ECO:0000313" key="2">
    <source>
        <dbReference type="EMBL" id="NOU81563.1"/>
    </source>
</evidence>
<evidence type="ECO:0000313" key="3">
    <source>
        <dbReference type="Proteomes" id="UP000596857"/>
    </source>
</evidence>
<dbReference type="RefSeq" id="WP_171719037.1">
    <property type="nucleotide sequence ID" value="NZ_WHOB01000066.1"/>
</dbReference>
<dbReference type="Pfam" id="PF13411">
    <property type="entry name" value="MerR_1"/>
    <property type="match status" value="1"/>
</dbReference>
<proteinExistence type="predicted"/>
<keyword evidence="3" id="KW-1185">Reference proteome</keyword>
<feature type="domain" description="HTH merR-type" evidence="1">
    <location>
        <begin position="9"/>
        <end position="71"/>
    </location>
</feature>
<gene>
    <name evidence="2" type="ORF">GC101_22125</name>
</gene>
<sequence>MVRHYTQLELITISKLPPTTVKRWLEYFSYFVAATRQGDQVLYPYETLKLLKRISELRAERYHLSTIVRLLIEDGFPMYGKEDKKELQPPPPMEIISAEPKKPDRQQLLVASLAALADELNRIADHLNHLKVQ</sequence>
<organism evidence="2 3">
    <name type="scientific">Paenibacillus phytohabitans</name>
    <dbReference type="NCBI Taxonomy" id="2654978"/>
    <lineage>
        <taxon>Bacteria</taxon>
        <taxon>Bacillati</taxon>
        <taxon>Bacillota</taxon>
        <taxon>Bacilli</taxon>
        <taxon>Bacillales</taxon>
        <taxon>Paenibacillaceae</taxon>
        <taxon>Paenibacillus</taxon>
    </lineage>
</organism>
<dbReference type="InterPro" id="IPR009061">
    <property type="entry name" value="DNA-bd_dom_put_sf"/>
</dbReference>
<dbReference type="InterPro" id="IPR000551">
    <property type="entry name" value="MerR-type_HTH_dom"/>
</dbReference>
<reference evidence="2 3" key="1">
    <citation type="submission" date="2019-10" db="EMBL/GenBank/DDBJ databases">
        <title>Description of Paenibacillus terricola sp. nov.</title>
        <authorList>
            <person name="Carlier A."/>
            <person name="Qi S."/>
        </authorList>
    </citation>
    <scope>NUCLEOTIDE SEQUENCE [LARGE SCALE GENOMIC DNA]</scope>
    <source>
        <strain evidence="2 3">LMG 31459</strain>
    </source>
</reference>
<dbReference type="Proteomes" id="UP000596857">
    <property type="component" value="Unassembled WGS sequence"/>
</dbReference>
<dbReference type="Gene3D" id="1.10.1660.10">
    <property type="match status" value="1"/>
</dbReference>
<accession>A0ABX1YNZ6</accession>